<dbReference type="Proteomes" id="UP000008021">
    <property type="component" value="Chromosome 1"/>
</dbReference>
<name>A0A0E0C4S8_9ORYZ</name>
<keyword evidence="2" id="KW-1185">Reference proteome</keyword>
<accession>A0A0E0C4S8</accession>
<dbReference type="AlphaFoldDB" id="A0A0E0C4S8"/>
<reference evidence="1" key="1">
    <citation type="submission" date="2015-04" db="UniProtKB">
        <authorList>
            <consortium name="EnsemblPlants"/>
        </authorList>
    </citation>
    <scope>IDENTIFICATION</scope>
</reference>
<evidence type="ECO:0000313" key="1">
    <source>
        <dbReference type="EnsemblPlants" id="OMERI01G21200.4"/>
    </source>
</evidence>
<protein>
    <submittedName>
        <fullName evidence="1">Uncharacterized protein</fullName>
    </submittedName>
</protein>
<reference evidence="1" key="2">
    <citation type="submission" date="2018-05" db="EMBL/GenBank/DDBJ databases">
        <title>OmerRS3 (Oryza meridionalis Reference Sequence Version 3).</title>
        <authorList>
            <person name="Zhang J."/>
            <person name="Kudrna D."/>
            <person name="Lee S."/>
            <person name="Talag J."/>
            <person name="Welchert J."/>
            <person name="Wing R.A."/>
        </authorList>
    </citation>
    <scope>NUCLEOTIDE SEQUENCE [LARGE SCALE GENOMIC DNA]</scope>
    <source>
        <strain evidence="1">cv. OR44</strain>
    </source>
</reference>
<proteinExistence type="predicted"/>
<dbReference type="HOGENOM" id="CLU_2501705_0_0_1"/>
<evidence type="ECO:0000313" key="2">
    <source>
        <dbReference type="Proteomes" id="UP000008021"/>
    </source>
</evidence>
<dbReference type="Gramene" id="OMERI01G21200.4">
    <property type="protein sequence ID" value="OMERI01G21200.4"/>
    <property type="gene ID" value="OMERI01G21200"/>
</dbReference>
<dbReference type="EnsemblPlants" id="OMERI01G21200.4">
    <property type="protein sequence ID" value="OMERI01G21200.4"/>
    <property type="gene ID" value="OMERI01G21200"/>
</dbReference>
<organism evidence="1">
    <name type="scientific">Oryza meridionalis</name>
    <dbReference type="NCBI Taxonomy" id="40149"/>
    <lineage>
        <taxon>Eukaryota</taxon>
        <taxon>Viridiplantae</taxon>
        <taxon>Streptophyta</taxon>
        <taxon>Embryophyta</taxon>
        <taxon>Tracheophyta</taxon>
        <taxon>Spermatophyta</taxon>
        <taxon>Magnoliopsida</taxon>
        <taxon>Liliopsida</taxon>
        <taxon>Poales</taxon>
        <taxon>Poaceae</taxon>
        <taxon>BOP clade</taxon>
        <taxon>Oryzoideae</taxon>
        <taxon>Oryzeae</taxon>
        <taxon>Oryzinae</taxon>
        <taxon>Oryza</taxon>
    </lineage>
</organism>
<sequence length="86" mass="8825">MAFCAPDTVLLLTSFATSMPDAQARFATCSPGTTIMTAAATTTMSYTVVCAPFGTLCASKKLASPSSTMGLAIYGPSFSTLLTTRP</sequence>